<gene>
    <name evidence="2" type="ORF">TTHERM_00426020</name>
</gene>
<dbReference type="HOGENOM" id="CLU_1296682_0_0_1"/>
<feature type="transmembrane region" description="Helical" evidence="1">
    <location>
        <begin position="159"/>
        <end position="181"/>
    </location>
</feature>
<dbReference type="Proteomes" id="UP000009168">
    <property type="component" value="Unassembled WGS sequence"/>
</dbReference>
<keyword evidence="1" id="KW-1133">Transmembrane helix</keyword>
<dbReference type="KEGG" id="tet:TTHERM_00426020"/>
<accession>Q23AF7</accession>
<evidence type="ECO:0000256" key="1">
    <source>
        <dbReference type="SAM" id="Phobius"/>
    </source>
</evidence>
<evidence type="ECO:0000313" key="2">
    <source>
        <dbReference type="EMBL" id="EAR93535.1"/>
    </source>
</evidence>
<keyword evidence="3" id="KW-1185">Reference proteome</keyword>
<protein>
    <submittedName>
        <fullName evidence="2">Transmembrane protein, putative</fullName>
    </submittedName>
</protein>
<sequence>MSILINARALTPLVFLNYLSLEDYLITKLKENTSSYKQLKSDYEEKTMKYEEPEKAKKLVEQSKQSNLQETILSSKHNVEVTHNYVSSLKIAYYRQTIYNSIHENLPVIYPLVTIGSFFAPVLMTRACELFIFGRFGALIYDIWDLKKNSQISTRSEDIVYGFSTVAIFSLVAFTSFVPFYRFASLSSNKLKDIAAREVMLAERAREQLTKLK</sequence>
<evidence type="ECO:0000313" key="3">
    <source>
        <dbReference type="Proteomes" id="UP000009168"/>
    </source>
</evidence>
<dbReference type="AlphaFoldDB" id="Q23AF7"/>
<proteinExistence type="predicted"/>
<dbReference type="RefSeq" id="XP_001013780.1">
    <property type="nucleotide sequence ID" value="XM_001013780.3"/>
</dbReference>
<keyword evidence="1" id="KW-0472">Membrane</keyword>
<name>Q23AF7_TETTS</name>
<dbReference type="EMBL" id="GG662724">
    <property type="protein sequence ID" value="EAR93535.1"/>
    <property type="molecule type" value="Genomic_DNA"/>
</dbReference>
<keyword evidence="1 2" id="KW-0812">Transmembrane</keyword>
<dbReference type="InParanoid" id="Q23AF7"/>
<organism evidence="2 3">
    <name type="scientific">Tetrahymena thermophila (strain SB210)</name>
    <dbReference type="NCBI Taxonomy" id="312017"/>
    <lineage>
        <taxon>Eukaryota</taxon>
        <taxon>Sar</taxon>
        <taxon>Alveolata</taxon>
        <taxon>Ciliophora</taxon>
        <taxon>Intramacronucleata</taxon>
        <taxon>Oligohymenophorea</taxon>
        <taxon>Hymenostomatida</taxon>
        <taxon>Tetrahymenina</taxon>
        <taxon>Tetrahymenidae</taxon>
        <taxon>Tetrahymena</taxon>
    </lineage>
</organism>
<reference evidence="3" key="1">
    <citation type="journal article" date="2006" name="PLoS Biol.">
        <title>Macronuclear genome sequence of the ciliate Tetrahymena thermophila, a model eukaryote.</title>
        <authorList>
            <person name="Eisen J.A."/>
            <person name="Coyne R.S."/>
            <person name="Wu M."/>
            <person name="Wu D."/>
            <person name="Thiagarajan M."/>
            <person name="Wortman J.R."/>
            <person name="Badger J.H."/>
            <person name="Ren Q."/>
            <person name="Amedeo P."/>
            <person name="Jones K.M."/>
            <person name="Tallon L.J."/>
            <person name="Delcher A.L."/>
            <person name="Salzberg S.L."/>
            <person name="Silva J.C."/>
            <person name="Haas B.J."/>
            <person name="Majoros W.H."/>
            <person name="Farzad M."/>
            <person name="Carlton J.M."/>
            <person name="Smith R.K. Jr."/>
            <person name="Garg J."/>
            <person name="Pearlman R.E."/>
            <person name="Karrer K.M."/>
            <person name="Sun L."/>
            <person name="Manning G."/>
            <person name="Elde N.C."/>
            <person name="Turkewitz A.P."/>
            <person name="Asai D.J."/>
            <person name="Wilkes D.E."/>
            <person name="Wang Y."/>
            <person name="Cai H."/>
            <person name="Collins K."/>
            <person name="Stewart B.A."/>
            <person name="Lee S.R."/>
            <person name="Wilamowska K."/>
            <person name="Weinberg Z."/>
            <person name="Ruzzo W.L."/>
            <person name="Wloga D."/>
            <person name="Gaertig J."/>
            <person name="Frankel J."/>
            <person name="Tsao C.-C."/>
            <person name="Gorovsky M.A."/>
            <person name="Keeling P.J."/>
            <person name="Waller R.F."/>
            <person name="Patron N.J."/>
            <person name="Cherry J.M."/>
            <person name="Stover N.A."/>
            <person name="Krieger C.J."/>
            <person name="del Toro C."/>
            <person name="Ryder H.F."/>
            <person name="Williamson S.C."/>
            <person name="Barbeau R.A."/>
            <person name="Hamilton E.P."/>
            <person name="Orias E."/>
        </authorList>
    </citation>
    <scope>NUCLEOTIDE SEQUENCE [LARGE SCALE GENOMIC DNA]</scope>
    <source>
        <strain evidence="3">SB210</strain>
    </source>
</reference>
<dbReference type="GeneID" id="7827185"/>